<dbReference type="Pfam" id="PF13456">
    <property type="entry name" value="RVT_3"/>
    <property type="match status" value="1"/>
</dbReference>
<dbReference type="Gene3D" id="3.30.420.10">
    <property type="entry name" value="Ribonuclease H-like superfamily/Ribonuclease H"/>
    <property type="match status" value="1"/>
</dbReference>
<protein>
    <submittedName>
        <fullName evidence="3">Ribonuclease H protein</fullName>
    </submittedName>
</protein>
<evidence type="ECO:0000256" key="1">
    <source>
        <dbReference type="SAM" id="Phobius"/>
    </source>
</evidence>
<name>A0AAW2KR43_SESRA</name>
<feature type="transmembrane region" description="Helical" evidence="1">
    <location>
        <begin position="237"/>
        <end position="260"/>
    </location>
</feature>
<comment type="caution">
    <text evidence="3">The sequence shown here is derived from an EMBL/GenBank/DDBJ whole genome shotgun (WGS) entry which is preliminary data.</text>
</comment>
<dbReference type="EMBL" id="JACGWJ010000027">
    <property type="protein sequence ID" value="KAL0309420.1"/>
    <property type="molecule type" value="Genomic_DNA"/>
</dbReference>
<dbReference type="InterPro" id="IPR002156">
    <property type="entry name" value="RNaseH_domain"/>
</dbReference>
<keyword evidence="1" id="KW-0812">Transmembrane</keyword>
<accession>A0AAW2KR43</accession>
<dbReference type="PANTHER" id="PTHR47723:SF19">
    <property type="entry name" value="POLYNUCLEOTIDYL TRANSFERASE, RIBONUCLEASE H-LIKE SUPERFAMILY PROTEIN"/>
    <property type="match status" value="1"/>
</dbReference>
<keyword evidence="1" id="KW-1133">Transmembrane helix</keyword>
<sequence>MSHKSAYPITCSVVWMAGESNDVKHRNFRYNPARIIWKVRQYIDTIGRSNIAHRVNRKGDKFLAASMGFRDTSQHNLKAIKVTWNKPERGWIKINTDGASKGNPGLAGAGGIARDEKGMAIFAYYEFIGEATNMYAVVYGIFQALQLCQTENISRIWIEVDAVNLIRLIKEPSKGHWSLQRCIPRLEEDQTAYALLLFWFLPAVDTTEFFTSDATIPRCNYQYIHLVSFCYCCCCNIVLLLLMILLRFATAAAVILFCCFVSWQQPHGSHSCAAVAVAAAAAFNLLLLLLRFATDAATFGCCCCCSFAWWLQPHGLTRSLAKKGKRLHNHGLVISSVKTNSREETSDHDQGWNLVRSTLHILDT</sequence>
<keyword evidence="1" id="KW-0472">Membrane</keyword>
<gene>
    <name evidence="3" type="ORF">Sradi_5884300</name>
</gene>
<dbReference type="InterPro" id="IPR036397">
    <property type="entry name" value="RNaseH_sf"/>
</dbReference>
<evidence type="ECO:0000259" key="2">
    <source>
        <dbReference type="Pfam" id="PF13456"/>
    </source>
</evidence>
<dbReference type="GO" id="GO:0004523">
    <property type="term" value="F:RNA-DNA hybrid ribonuclease activity"/>
    <property type="evidence" value="ECO:0007669"/>
    <property type="project" value="InterPro"/>
</dbReference>
<dbReference type="InterPro" id="IPR012337">
    <property type="entry name" value="RNaseH-like_sf"/>
</dbReference>
<evidence type="ECO:0000313" key="3">
    <source>
        <dbReference type="EMBL" id="KAL0309420.1"/>
    </source>
</evidence>
<dbReference type="PANTHER" id="PTHR47723">
    <property type="entry name" value="OS05G0353850 PROTEIN"/>
    <property type="match status" value="1"/>
</dbReference>
<proteinExistence type="predicted"/>
<feature type="domain" description="RNase H type-1" evidence="2">
    <location>
        <begin position="95"/>
        <end position="183"/>
    </location>
</feature>
<organism evidence="3">
    <name type="scientific">Sesamum radiatum</name>
    <name type="common">Black benniseed</name>
    <dbReference type="NCBI Taxonomy" id="300843"/>
    <lineage>
        <taxon>Eukaryota</taxon>
        <taxon>Viridiplantae</taxon>
        <taxon>Streptophyta</taxon>
        <taxon>Embryophyta</taxon>
        <taxon>Tracheophyta</taxon>
        <taxon>Spermatophyta</taxon>
        <taxon>Magnoliopsida</taxon>
        <taxon>eudicotyledons</taxon>
        <taxon>Gunneridae</taxon>
        <taxon>Pentapetalae</taxon>
        <taxon>asterids</taxon>
        <taxon>lamiids</taxon>
        <taxon>Lamiales</taxon>
        <taxon>Pedaliaceae</taxon>
        <taxon>Sesamum</taxon>
    </lineage>
</organism>
<reference evidence="3" key="2">
    <citation type="journal article" date="2024" name="Plant">
        <title>Genomic evolution and insights into agronomic trait innovations of Sesamum species.</title>
        <authorList>
            <person name="Miao H."/>
            <person name="Wang L."/>
            <person name="Qu L."/>
            <person name="Liu H."/>
            <person name="Sun Y."/>
            <person name="Le M."/>
            <person name="Wang Q."/>
            <person name="Wei S."/>
            <person name="Zheng Y."/>
            <person name="Lin W."/>
            <person name="Duan Y."/>
            <person name="Cao H."/>
            <person name="Xiong S."/>
            <person name="Wang X."/>
            <person name="Wei L."/>
            <person name="Li C."/>
            <person name="Ma Q."/>
            <person name="Ju M."/>
            <person name="Zhao R."/>
            <person name="Li G."/>
            <person name="Mu C."/>
            <person name="Tian Q."/>
            <person name="Mei H."/>
            <person name="Zhang T."/>
            <person name="Gao T."/>
            <person name="Zhang H."/>
        </authorList>
    </citation>
    <scope>NUCLEOTIDE SEQUENCE</scope>
    <source>
        <strain evidence="3">G02</strain>
    </source>
</reference>
<dbReference type="CDD" id="cd06222">
    <property type="entry name" value="RNase_H_like"/>
    <property type="match status" value="1"/>
</dbReference>
<dbReference type="AlphaFoldDB" id="A0AAW2KR43"/>
<dbReference type="SUPFAM" id="SSF53098">
    <property type="entry name" value="Ribonuclease H-like"/>
    <property type="match status" value="1"/>
</dbReference>
<reference evidence="3" key="1">
    <citation type="submission" date="2020-06" db="EMBL/GenBank/DDBJ databases">
        <authorList>
            <person name="Li T."/>
            <person name="Hu X."/>
            <person name="Zhang T."/>
            <person name="Song X."/>
            <person name="Zhang H."/>
            <person name="Dai N."/>
            <person name="Sheng W."/>
            <person name="Hou X."/>
            <person name="Wei L."/>
        </authorList>
    </citation>
    <scope>NUCLEOTIDE SEQUENCE</scope>
    <source>
        <strain evidence="3">G02</strain>
        <tissue evidence="3">Leaf</tissue>
    </source>
</reference>
<dbReference type="InterPro" id="IPR044730">
    <property type="entry name" value="RNase_H-like_dom_plant"/>
</dbReference>
<dbReference type="InterPro" id="IPR053151">
    <property type="entry name" value="RNase_H-like"/>
</dbReference>
<dbReference type="GO" id="GO:0003676">
    <property type="term" value="F:nucleic acid binding"/>
    <property type="evidence" value="ECO:0007669"/>
    <property type="project" value="InterPro"/>
</dbReference>
<feature type="transmembrane region" description="Helical" evidence="1">
    <location>
        <begin position="272"/>
        <end position="290"/>
    </location>
</feature>